<dbReference type="InterPro" id="IPR006199">
    <property type="entry name" value="LexA_DNA-bd_dom"/>
</dbReference>
<dbReference type="InterPro" id="IPR036286">
    <property type="entry name" value="LexA/Signal_pep-like_sf"/>
</dbReference>
<keyword evidence="6 12" id="KW-0068">Autocatalytic cleavage</keyword>
<evidence type="ECO:0000256" key="5">
    <source>
        <dbReference type="ARBA" id="ARBA00022801"/>
    </source>
</evidence>
<dbReference type="GO" id="GO:0004252">
    <property type="term" value="F:serine-type endopeptidase activity"/>
    <property type="evidence" value="ECO:0007669"/>
    <property type="project" value="UniProtKB-UniRule"/>
</dbReference>
<sequence length="196" mass="21823">MFTKEKNRRDRIIEFVCRYIEEHGFPPSFREIGKAVGIASTKAVKYHLDILVRQGLLERTPGQARALRPAGRRDSLPLIGRIAAGSPVLAVENVTAHVSLSRFRDCFLLRVQGESMTGAGIFDSDLVVVRPQETAETGEIVAALIDSEATVKRLRRDADRIILEPDNPAFAPIVVEPGRHDFRIIGVVVGLLRNYR</sequence>
<dbReference type="InterPro" id="IPR006197">
    <property type="entry name" value="Peptidase_S24_LexA"/>
</dbReference>
<comment type="catalytic activity">
    <reaction evidence="12">
        <text>Hydrolysis of Ala-|-Gly bond in repressor LexA.</text>
        <dbReference type="EC" id="3.4.21.88"/>
    </reaction>
</comment>
<dbReference type="InterPro" id="IPR015927">
    <property type="entry name" value="Peptidase_S24_S26A/B/C"/>
</dbReference>
<keyword evidence="10 12" id="KW-0234">DNA repair</keyword>
<dbReference type="EC" id="3.4.21.88" evidence="12"/>
<dbReference type="AlphaFoldDB" id="A0A7C4GG05"/>
<dbReference type="Pfam" id="PF01726">
    <property type="entry name" value="LexA_DNA_bind"/>
    <property type="match status" value="1"/>
</dbReference>
<evidence type="ECO:0000256" key="11">
    <source>
        <dbReference type="ARBA" id="ARBA00023236"/>
    </source>
</evidence>
<dbReference type="HAMAP" id="MF_00015">
    <property type="entry name" value="LexA"/>
    <property type="match status" value="1"/>
</dbReference>
<feature type="domain" description="LexA repressor DNA-binding" evidence="15">
    <location>
        <begin position="8"/>
        <end position="66"/>
    </location>
</feature>
<evidence type="ECO:0000259" key="15">
    <source>
        <dbReference type="Pfam" id="PF01726"/>
    </source>
</evidence>
<dbReference type="PRINTS" id="PR00726">
    <property type="entry name" value="LEXASERPTASE"/>
</dbReference>
<dbReference type="GO" id="GO:0006260">
    <property type="term" value="P:DNA replication"/>
    <property type="evidence" value="ECO:0007669"/>
    <property type="project" value="UniProtKB-UniRule"/>
</dbReference>
<comment type="subunit">
    <text evidence="12">Homodimer.</text>
</comment>
<keyword evidence="8 12" id="KW-0238">DNA-binding</keyword>
<evidence type="ECO:0000256" key="1">
    <source>
        <dbReference type="ARBA" id="ARBA00007484"/>
    </source>
</evidence>
<comment type="caution">
    <text evidence="16">The sequence shown here is derived from an EMBL/GenBank/DDBJ whole genome shotgun (WGS) entry which is preliminary data.</text>
</comment>
<feature type="active site" description="For autocatalytic cleavage activity" evidence="12">
    <location>
        <position position="115"/>
    </location>
</feature>
<reference evidence="16" key="1">
    <citation type="journal article" date="2020" name="mSystems">
        <title>Genome- and Community-Level Interaction Insights into Carbon Utilization and Element Cycling Functions of Hydrothermarchaeota in Hydrothermal Sediment.</title>
        <authorList>
            <person name="Zhou Z."/>
            <person name="Liu Y."/>
            <person name="Xu W."/>
            <person name="Pan J."/>
            <person name="Luo Z.H."/>
            <person name="Li M."/>
        </authorList>
    </citation>
    <scope>NUCLEOTIDE SEQUENCE [LARGE SCALE GENOMIC DNA]</scope>
    <source>
        <strain evidence="16">SpSt-488</strain>
    </source>
</reference>
<proteinExistence type="inferred from homology"/>
<keyword evidence="4 12" id="KW-0227">DNA damage</keyword>
<dbReference type="GO" id="GO:0006508">
    <property type="term" value="P:proteolysis"/>
    <property type="evidence" value="ECO:0007669"/>
    <property type="project" value="InterPro"/>
</dbReference>
<dbReference type="GO" id="GO:0006281">
    <property type="term" value="P:DNA repair"/>
    <property type="evidence" value="ECO:0007669"/>
    <property type="project" value="UniProtKB-UniRule"/>
</dbReference>
<dbReference type="Gene3D" id="2.10.109.10">
    <property type="entry name" value="Umud Fragment, subunit A"/>
    <property type="match status" value="1"/>
</dbReference>
<evidence type="ECO:0000256" key="7">
    <source>
        <dbReference type="ARBA" id="ARBA00023015"/>
    </source>
</evidence>
<feature type="DNA-binding region" description="H-T-H motif" evidence="12">
    <location>
        <begin position="29"/>
        <end position="49"/>
    </location>
</feature>
<name>A0A7C4GG05_UNCW3</name>
<keyword evidence="2 12" id="KW-0678">Repressor</keyword>
<dbReference type="InterPro" id="IPR036388">
    <property type="entry name" value="WH-like_DNA-bd_sf"/>
</dbReference>
<evidence type="ECO:0000256" key="13">
    <source>
        <dbReference type="RuleBase" id="RU003991"/>
    </source>
</evidence>
<feature type="site" description="Cleavage; by autolysis" evidence="12">
    <location>
        <begin position="84"/>
        <end position="85"/>
    </location>
</feature>
<keyword evidence="7 12" id="KW-0805">Transcription regulation</keyword>
<dbReference type="EMBL" id="DSUT01000051">
    <property type="protein sequence ID" value="HGK27878.1"/>
    <property type="molecule type" value="Genomic_DNA"/>
</dbReference>
<dbReference type="InterPro" id="IPR036390">
    <property type="entry name" value="WH_DNA-bd_sf"/>
</dbReference>
<evidence type="ECO:0000256" key="6">
    <source>
        <dbReference type="ARBA" id="ARBA00022813"/>
    </source>
</evidence>
<accession>A0A7C4GG05</accession>
<evidence type="ECO:0000256" key="4">
    <source>
        <dbReference type="ARBA" id="ARBA00022763"/>
    </source>
</evidence>
<evidence type="ECO:0000313" key="16">
    <source>
        <dbReference type="EMBL" id="HGK27878.1"/>
    </source>
</evidence>
<dbReference type="InterPro" id="IPR006200">
    <property type="entry name" value="LexA"/>
</dbReference>
<comment type="similarity">
    <text evidence="1 12 13">Belongs to the peptidase S24 family.</text>
</comment>
<feature type="active site" description="For autocatalytic cleavage activity" evidence="12">
    <location>
        <position position="152"/>
    </location>
</feature>
<evidence type="ECO:0000259" key="14">
    <source>
        <dbReference type="Pfam" id="PF00717"/>
    </source>
</evidence>
<evidence type="ECO:0000256" key="12">
    <source>
        <dbReference type="HAMAP-Rule" id="MF_00015"/>
    </source>
</evidence>
<dbReference type="Pfam" id="PF00717">
    <property type="entry name" value="Peptidase_S24"/>
    <property type="match status" value="1"/>
</dbReference>
<comment type="function">
    <text evidence="12">Represses a number of genes involved in the response to DNA damage (SOS response), including recA and lexA. In the presence of single-stranded DNA, RecA interacts with LexA causing an autocatalytic cleavage which disrupts the DNA-binding part of LexA, leading to derepression of the SOS regulon and eventually DNA repair.</text>
</comment>
<dbReference type="SUPFAM" id="SSF51306">
    <property type="entry name" value="LexA/Signal peptidase"/>
    <property type="match status" value="1"/>
</dbReference>
<dbReference type="Gene3D" id="1.10.10.10">
    <property type="entry name" value="Winged helix-like DNA-binding domain superfamily/Winged helix DNA-binding domain"/>
    <property type="match status" value="1"/>
</dbReference>
<keyword evidence="5 12" id="KW-0378">Hydrolase</keyword>
<protein>
    <recommendedName>
        <fullName evidence="12">LexA repressor</fullName>
        <ecNumber evidence="12">3.4.21.88</ecNumber>
    </recommendedName>
</protein>
<evidence type="ECO:0000256" key="2">
    <source>
        <dbReference type="ARBA" id="ARBA00022491"/>
    </source>
</evidence>
<keyword evidence="3 12" id="KW-0235">DNA replication</keyword>
<dbReference type="GO" id="GO:0045892">
    <property type="term" value="P:negative regulation of DNA-templated transcription"/>
    <property type="evidence" value="ECO:0007669"/>
    <property type="project" value="UniProtKB-UniRule"/>
</dbReference>
<dbReference type="PANTHER" id="PTHR33516:SF2">
    <property type="entry name" value="LEXA REPRESSOR-RELATED"/>
    <property type="match status" value="1"/>
</dbReference>
<evidence type="ECO:0000256" key="8">
    <source>
        <dbReference type="ARBA" id="ARBA00023125"/>
    </source>
</evidence>
<evidence type="ECO:0000256" key="9">
    <source>
        <dbReference type="ARBA" id="ARBA00023163"/>
    </source>
</evidence>
<gene>
    <name evidence="12 16" type="primary">lexA</name>
    <name evidence="16" type="ORF">ENS41_02870</name>
</gene>
<feature type="domain" description="Peptidase S24/S26A/S26B/S26C" evidence="14">
    <location>
        <begin position="77"/>
        <end position="189"/>
    </location>
</feature>
<dbReference type="PANTHER" id="PTHR33516">
    <property type="entry name" value="LEXA REPRESSOR"/>
    <property type="match status" value="1"/>
</dbReference>
<keyword evidence="9 12" id="KW-0804">Transcription</keyword>
<dbReference type="CDD" id="cd06529">
    <property type="entry name" value="S24_LexA-like"/>
    <property type="match status" value="1"/>
</dbReference>
<dbReference type="GO" id="GO:0009432">
    <property type="term" value="P:SOS response"/>
    <property type="evidence" value="ECO:0007669"/>
    <property type="project" value="UniProtKB-UniRule"/>
</dbReference>
<dbReference type="FunFam" id="2.10.109.10:FF:000001">
    <property type="entry name" value="LexA repressor"/>
    <property type="match status" value="1"/>
</dbReference>
<organism evidence="16">
    <name type="scientific">candidate division WOR-3 bacterium</name>
    <dbReference type="NCBI Taxonomy" id="2052148"/>
    <lineage>
        <taxon>Bacteria</taxon>
        <taxon>Bacteria division WOR-3</taxon>
    </lineage>
</organism>
<keyword evidence="11 12" id="KW-0742">SOS response</keyword>
<dbReference type="SUPFAM" id="SSF46785">
    <property type="entry name" value="Winged helix' DNA-binding domain"/>
    <property type="match status" value="1"/>
</dbReference>
<evidence type="ECO:0000256" key="10">
    <source>
        <dbReference type="ARBA" id="ARBA00023204"/>
    </source>
</evidence>
<dbReference type="InterPro" id="IPR050077">
    <property type="entry name" value="LexA_repressor"/>
</dbReference>
<evidence type="ECO:0000256" key="3">
    <source>
        <dbReference type="ARBA" id="ARBA00022705"/>
    </source>
</evidence>
<dbReference type="NCBIfam" id="TIGR00498">
    <property type="entry name" value="lexA"/>
    <property type="match status" value="1"/>
</dbReference>
<dbReference type="GO" id="GO:0003677">
    <property type="term" value="F:DNA binding"/>
    <property type="evidence" value="ECO:0007669"/>
    <property type="project" value="UniProtKB-UniRule"/>
</dbReference>
<dbReference type="InterPro" id="IPR039418">
    <property type="entry name" value="LexA-like"/>
</dbReference>